<gene>
    <name evidence="1" type="ORF">LARSCL_LOCUS11523</name>
</gene>
<dbReference type="Proteomes" id="UP001497382">
    <property type="component" value="Unassembled WGS sequence"/>
</dbReference>
<comment type="caution">
    <text evidence="1">The sequence shown here is derived from an EMBL/GenBank/DDBJ whole genome shotgun (WGS) entry which is preliminary data.</text>
</comment>
<reference evidence="1 2" key="1">
    <citation type="submission" date="2024-04" db="EMBL/GenBank/DDBJ databases">
        <authorList>
            <person name="Rising A."/>
            <person name="Reimegard J."/>
            <person name="Sonavane S."/>
            <person name="Akerstrom W."/>
            <person name="Nylinder S."/>
            <person name="Hedman E."/>
            <person name="Kallberg Y."/>
        </authorList>
    </citation>
    <scope>NUCLEOTIDE SEQUENCE [LARGE SCALE GENOMIC DNA]</scope>
</reference>
<keyword evidence="2" id="KW-1185">Reference proteome</keyword>
<accession>A0AAV2ABK7</accession>
<dbReference type="EMBL" id="CAXIEN010000142">
    <property type="protein sequence ID" value="CAL1281367.1"/>
    <property type="molecule type" value="Genomic_DNA"/>
</dbReference>
<evidence type="ECO:0000313" key="1">
    <source>
        <dbReference type="EMBL" id="CAL1281367.1"/>
    </source>
</evidence>
<organism evidence="1 2">
    <name type="scientific">Larinioides sclopetarius</name>
    <dbReference type="NCBI Taxonomy" id="280406"/>
    <lineage>
        <taxon>Eukaryota</taxon>
        <taxon>Metazoa</taxon>
        <taxon>Ecdysozoa</taxon>
        <taxon>Arthropoda</taxon>
        <taxon>Chelicerata</taxon>
        <taxon>Arachnida</taxon>
        <taxon>Araneae</taxon>
        <taxon>Araneomorphae</taxon>
        <taxon>Entelegynae</taxon>
        <taxon>Araneoidea</taxon>
        <taxon>Araneidae</taxon>
        <taxon>Larinioides</taxon>
    </lineage>
</organism>
<name>A0AAV2ABK7_9ARAC</name>
<sequence length="148" mass="16659">MDGINENTFLLDDELHSDTDISSNYLDYSSDDSCSELSSDEDLSSARIFTEVDVKIPPVPCPRFKFTGITSVHIQFGDTSDVLQFYETFIDSSLTSKIVEETIMLNSASNRVLTILIINFGKKTVEELHVFFTLNILQGIVKKPEIDH</sequence>
<dbReference type="AlphaFoldDB" id="A0AAV2ABK7"/>
<proteinExistence type="predicted"/>
<evidence type="ECO:0000313" key="2">
    <source>
        <dbReference type="Proteomes" id="UP001497382"/>
    </source>
</evidence>
<protein>
    <submittedName>
        <fullName evidence="1">Uncharacterized protein</fullName>
    </submittedName>
</protein>